<protein>
    <recommendedName>
        <fullName evidence="1">Lysine-specific demethylase-like domain-containing protein</fullName>
    </recommendedName>
</protein>
<organism evidence="2 3">
    <name type="scientific">Rotaria magnacalcarata</name>
    <dbReference type="NCBI Taxonomy" id="392030"/>
    <lineage>
        <taxon>Eukaryota</taxon>
        <taxon>Metazoa</taxon>
        <taxon>Spiralia</taxon>
        <taxon>Gnathifera</taxon>
        <taxon>Rotifera</taxon>
        <taxon>Eurotatoria</taxon>
        <taxon>Bdelloidea</taxon>
        <taxon>Philodinida</taxon>
        <taxon>Philodinidae</taxon>
        <taxon>Rotaria</taxon>
    </lineage>
</organism>
<accession>A0A8S3G9J8</accession>
<feature type="domain" description="Lysine-specific demethylase-like" evidence="1">
    <location>
        <begin position="5"/>
        <end position="138"/>
    </location>
</feature>
<name>A0A8S3G9J8_9BILA</name>
<evidence type="ECO:0000313" key="3">
    <source>
        <dbReference type="Proteomes" id="UP000681967"/>
    </source>
</evidence>
<dbReference type="Pfam" id="PF08429">
    <property type="entry name" value="PLU-1"/>
    <property type="match status" value="1"/>
</dbReference>
<feature type="non-terminal residue" evidence="2">
    <location>
        <position position="1"/>
    </location>
</feature>
<comment type="caution">
    <text evidence="2">The sequence shown here is derived from an EMBL/GenBank/DDBJ whole genome shotgun (WGS) entry which is preliminary data.</text>
</comment>
<evidence type="ECO:0000313" key="2">
    <source>
        <dbReference type="EMBL" id="CAF5155118.1"/>
    </source>
</evidence>
<dbReference type="EMBL" id="CAJOBH010260821">
    <property type="protein sequence ID" value="CAF5155118.1"/>
    <property type="molecule type" value="Genomic_DNA"/>
</dbReference>
<dbReference type="Proteomes" id="UP000681967">
    <property type="component" value="Unassembled WGS sequence"/>
</dbReference>
<feature type="non-terminal residue" evidence="2">
    <location>
        <position position="158"/>
    </location>
</feature>
<proteinExistence type="predicted"/>
<dbReference type="InterPro" id="IPR013637">
    <property type="entry name" value="Lys_sp_deMease-like_dom"/>
</dbReference>
<reference evidence="2" key="1">
    <citation type="submission" date="2021-02" db="EMBL/GenBank/DDBJ databases">
        <authorList>
            <person name="Nowell W R."/>
        </authorList>
    </citation>
    <scope>NUCLEOTIDE SEQUENCE</scope>
</reference>
<evidence type="ECO:0000259" key="1">
    <source>
        <dbReference type="Pfam" id="PF08429"/>
    </source>
</evidence>
<sequence>HQQIQQKVTELQVQLQQLEYWDEKSRQLTKEEPRPTLHTLEQFIKSADEANIHLGSIDRIKSLIIECHAWNEKFEQMQQGEHYPFLSSYEQLYEQARHFHIDLEPLKLIEQTILQARSWLEKTQTVFRRPDSSLTIIEMITPRVSVAPKTITKKRQAS</sequence>
<gene>
    <name evidence="2" type="ORF">BYL167_LOCUS73222</name>
</gene>
<dbReference type="AlphaFoldDB" id="A0A8S3G9J8"/>